<organism evidence="1 2">
    <name type="scientific">Hamadaea flava</name>
    <dbReference type="NCBI Taxonomy" id="1742688"/>
    <lineage>
        <taxon>Bacteria</taxon>
        <taxon>Bacillati</taxon>
        <taxon>Actinomycetota</taxon>
        <taxon>Actinomycetes</taxon>
        <taxon>Micromonosporales</taxon>
        <taxon>Micromonosporaceae</taxon>
        <taxon>Hamadaea</taxon>
    </lineage>
</organism>
<comment type="caution">
    <text evidence="1">The sequence shown here is derived from an EMBL/GenBank/DDBJ whole genome shotgun (WGS) entry which is preliminary data.</text>
</comment>
<protein>
    <submittedName>
        <fullName evidence="1">DUF6642 family protein</fullName>
    </submittedName>
</protein>
<gene>
    <name evidence="1" type="ORF">ACFOZ4_13580</name>
</gene>
<sequence>MPQGGIFCVEGQWHRDLRDRSSVRSTLELLERHRGIRFIHKDVAAPDELTYFLDRWTLKQYADYTVGFFAMHGEPSRLCLTDWHSVELDEIADQLAGKCGGKRLYFGSCSVMQGSEAKLHAFLRATGAALMCGFSRQVDWVESAAFETVLLDVLASGQRHNATELRIGSRQWAPLAAYLGFRIVYANGRVWRPGVAKVRVPRQVMHSPS</sequence>
<dbReference type="Pfam" id="PF20347">
    <property type="entry name" value="DUF6642"/>
    <property type="match status" value="1"/>
</dbReference>
<dbReference type="Proteomes" id="UP001595816">
    <property type="component" value="Unassembled WGS sequence"/>
</dbReference>
<evidence type="ECO:0000313" key="2">
    <source>
        <dbReference type="Proteomes" id="UP001595816"/>
    </source>
</evidence>
<accession>A0ABV8LMU5</accession>
<dbReference type="RefSeq" id="WP_253755335.1">
    <property type="nucleotide sequence ID" value="NZ_JAMZDZ010000001.1"/>
</dbReference>
<dbReference type="EMBL" id="JBHSAY010000006">
    <property type="protein sequence ID" value="MFC4131637.1"/>
    <property type="molecule type" value="Genomic_DNA"/>
</dbReference>
<dbReference type="InterPro" id="IPR046584">
    <property type="entry name" value="DUF6642"/>
</dbReference>
<reference evidence="2" key="1">
    <citation type="journal article" date="2019" name="Int. J. Syst. Evol. Microbiol.">
        <title>The Global Catalogue of Microorganisms (GCM) 10K type strain sequencing project: providing services to taxonomists for standard genome sequencing and annotation.</title>
        <authorList>
            <consortium name="The Broad Institute Genomics Platform"/>
            <consortium name="The Broad Institute Genome Sequencing Center for Infectious Disease"/>
            <person name="Wu L."/>
            <person name="Ma J."/>
        </authorList>
    </citation>
    <scope>NUCLEOTIDE SEQUENCE [LARGE SCALE GENOMIC DNA]</scope>
    <source>
        <strain evidence="2">CGMCC 4.7289</strain>
    </source>
</reference>
<name>A0ABV8LMU5_9ACTN</name>
<proteinExistence type="predicted"/>
<keyword evidence="2" id="KW-1185">Reference proteome</keyword>
<evidence type="ECO:0000313" key="1">
    <source>
        <dbReference type="EMBL" id="MFC4131637.1"/>
    </source>
</evidence>